<evidence type="ECO:0000313" key="4">
    <source>
        <dbReference type="EMBL" id="PKC69249.1"/>
    </source>
</evidence>
<dbReference type="Proteomes" id="UP000684084">
    <property type="component" value="Unassembled WGS sequence"/>
</dbReference>
<dbReference type="VEuPathDB" id="FungiDB:RhiirA1_533580"/>
<dbReference type="OrthoDB" id="2386558at2759"/>
<dbReference type="EMBL" id="LLXH01000287">
    <property type="protein sequence ID" value="PKC69249.1"/>
    <property type="molecule type" value="Genomic_DNA"/>
</dbReference>
<reference evidence="6 8" key="3">
    <citation type="submission" date="2017-10" db="EMBL/GenBank/DDBJ databases">
        <title>Extensive intraspecific genome diversity in a model arbuscular mycorrhizal fungus.</title>
        <authorList>
            <person name="Chen E.C.H."/>
            <person name="Morin E."/>
            <person name="Baudet D."/>
            <person name="Noel J."/>
            <person name="Ndikumana S."/>
            <person name="Charron P."/>
            <person name="St-Onge C."/>
            <person name="Giorgi J."/>
            <person name="Grigoriev I.V."/>
            <person name="Roux C."/>
            <person name="Martin F.M."/>
            <person name="Corradi N."/>
        </authorList>
    </citation>
    <scope>NUCLEOTIDE SEQUENCE [LARGE SCALE GENOMIC DNA]</scope>
    <source>
        <strain evidence="4 6">A1</strain>
        <strain evidence="5 8">C2</strain>
    </source>
</reference>
<evidence type="ECO:0000313" key="8">
    <source>
        <dbReference type="Proteomes" id="UP000233469"/>
    </source>
</evidence>
<evidence type="ECO:0000313" key="7">
    <source>
        <dbReference type="Proteomes" id="UP000232722"/>
    </source>
</evidence>
<dbReference type="VEuPathDB" id="FungiDB:RhiirFUN_019622"/>
<dbReference type="VEuPathDB" id="FungiDB:FUN_018259"/>
<dbReference type="AlphaFoldDB" id="A0A2I1ESL9"/>
<dbReference type="Proteomes" id="UP000232722">
    <property type="component" value="Unassembled WGS sequence"/>
</dbReference>
<feature type="transmembrane region" description="Helical" evidence="1">
    <location>
        <begin position="94"/>
        <end position="115"/>
    </location>
</feature>
<evidence type="ECO:0000313" key="3">
    <source>
        <dbReference type="EMBL" id="PKC05236.1"/>
    </source>
</evidence>
<gene>
    <name evidence="2" type="ORF">CHRIB12_LOCUS20231</name>
    <name evidence="4" type="ORF">RhiirA1_533580</name>
    <name evidence="3" type="ORF">RhiirA5_502255</name>
    <name evidence="5" type="ORF">RhiirC2_852432</name>
</gene>
<proteinExistence type="predicted"/>
<evidence type="ECO:0000313" key="5">
    <source>
        <dbReference type="EMBL" id="PKK67078.1"/>
    </source>
</evidence>
<dbReference type="EMBL" id="CAGKOT010000059">
    <property type="protein sequence ID" value="CAB5387629.1"/>
    <property type="molecule type" value="Genomic_DNA"/>
</dbReference>
<evidence type="ECO:0000313" key="6">
    <source>
        <dbReference type="Proteomes" id="UP000232688"/>
    </source>
</evidence>
<accession>A0A2I1ESL9</accession>
<keyword evidence="1" id="KW-1133">Transmembrane helix</keyword>
<reference evidence="4 6" key="4">
    <citation type="submission" date="2017-10" db="EMBL/GenBank/DDBJ databases">
        <title>Genome analyses suggest a sexual origin of heterokaryosis in a supposedly ancient asexual fungus.</title>
        <authorList>
            <person name="Corradi N."/>
            <person name="Sedzielewska K."/>
            <person name="Noel J."/>
            <person name="Charron P."/>
            <person name="Farinelli L."/>
            <person name="Marton T."/>
            <person name="Kruger M."/>
            <person name="Pelin A."/>
            <person name="Brachmann A."/>
            <person name="Corradi N."/>
        </authorList>
    </citation>
    <scope>NUCLEOTIDE SEQUENCE [LARGE SCALE GENOMIC DNA]</scope>
    <source>
        <strain evidence="4 6">A1</strain>
    </source>
</reference>
<reference evidence="7 8" key="1">
    <citation type="submission" date="2016-04" db="EMBL/GenBank/DDBJ databases">
        <title>Genome analyses suggest a sexual origin of heterokaryosis in a supposedly ancient asexual fungus.</title>
        <authorList>
            <person name="Ropars J."/>
            <person name="Sedzielewska K."/>
            <person name="Noel J."/>
            <person name="Charron P."/>
            <person name="Farinelli L."/>
            <person name="Marton T."/>
            <person name="Kruger M."/>
            <person name="Pelin A."/>
            <person name="Brachmann A."/>
            <person name="Corradi N."/>
        </authorList>
    </citation>
    <scope>NUCLEOTIDE SEQUENCE [LARGE SCALE GENOMIC DNA]</scope>
    <source>
        <strain evidence="3 7">A5</strain>
        <strain evidence="5 8">C2</strain>
    </source>
</reference>
<feature type="transmembrane region" description="Helical" evidence="1">
    <location>
        <begin position="121"/>
        <end position="146"/>
    </location>
</feature>
<reference evidence="2" key="5">
    <citation type="submission" date="2020-05" db="EMBL/GenBank/DDBJ databases">
        <authorList>
            <person name="Rincon C."/>
            <person name="Sanders R I."/>
            <person name="Robbins C."/>
            <person name="Chaturvedi A."/>
        </authorList>
    </citation>
    <scope>NUCLEOTIDE SEQUENCE</scope>
    <source>
        <strain evidence="2">CHB12</strain>
    </source>
</reference>
<reference evidence="3 7" key="2">
    <citation type="submission" date="2017-09" db="EMBL/GenBank/DDBJ databases">
        <title>Extensive intraspecific genome diversity in a model arbuscular mycorrhizal fungus.</title>
        <authorList>
            <person name="Chen E.C."/>
            <person name="Morin E."/>
            <person name="Beaudet D."/>
            <person name="Noel J."/>
            <person name="Ndikumana S."/>
            <person name="Charron P."/>
            <person name="St-Onge C."/>
            <person name="Giorgi J."/>
            <person name="Grigoriev I.V."/>
            <person name="Roux C."/>
            <person name="Martin F.M."/>
            <person name="Corradi N."/>
        </authorList>
    </citation>
    <scope>NUCLEOTIDE SEQUENCE [LARGE SCALE GENOMIC DNA]</scope>
    <source>
        <strain evidence="3 7">A5</strain>
    </source>
</reference>
<dbReference type="EMBL" id="LLXL01001007">
    <property type="protein sequence ID" value="PKK67078.1"/>
    <property type="molecule type" value="Genomic_DNA"/>
</dbReference>
<evidence type="ECO:0000256" key="1">
    <source>
        <dbReference type="SAM" id="Phobius"/>
    </source>
</evidence>
<dbReference type="Proteomes" id="UP000232688">
    <property type="component" value="Unassembled WGS sequence"/>
</dbReference>
<protein>
    <submittedName>
        <fullName evidence="3">Uncharacterized protein</fullName>
    </submittedName>
</protein>
<keyword evidence="1" id="KW-0472">Membrane</keyword>
<organism evidence="3 7">
    <name type="scientific">Rhizophagus irregularis</name>
    <dbReference type="NCBI Taxonomy" id="588596"/>
    <lineage>
        <taxon>Eukaryota</taxon>
        <taxon>Fungi</taxon>
        <taxon>Fungi incertae sedis</taxon>
        <taxon>Mucoromycota</taxon>
        <taxon>Glomeromycotina</taxon>
        <taxon>Glomeromycetes</taxon>
        <taxon>Glomerales</taxon>
        <taxon>Glomeraceae</taxon>
        <taxon>Rhizophagus</taxon>
    </lineage>
</organism>
<sequence length="153" mass="17792">MELSNFIFVFPDFFTIVTAVIVSQVITTCYYAYNIFGRLQMQLRNTLFLTPERRESLAYDEPQTGPLASIIATIILTLIVHEIQYVYKIENYSTAIIINLFLWFVVSALSFTRYVSYNLPVLLFLIDTLHDCVQLLGIAITIQYFINKNSKYF</sequence>
<dbReference type="EMBL" id="LLXJ01000901">
    <property type="protein sequence ID" value="PKC05236.1"/>
    <property type="molecule type" value="Genomic_DNA"/>
</dbReference>
<dbReference type="Proteomes" id="UP000233469">
    <property type="component" value="Unassembled WGS sequence"/>
</dbReference>
<name>A0A2I1ESL9_9GLOM</name>
<keyword evidence="1" id="KW-0812">Transmembrane</keyword>
<feature type="transmembrane region" description="Helical" evidence="1">
    <location>
        <begin position="7"/>
        <end position="33"/>
    </location>
</feature>
<comment type="caution">
    <text evidence="3">The sequence shown here is derived from an EMBL/GenBank/DDBJ whole genome shotgun (WGS) entry which is preliminary data.</text>
</comment>
<evidence type="ECO:0000313" key="2">
    <source>
        <dbReference type="EMBL" id="CAB5387629.1"/>
    </source>
</evidence>